<dbReference type="PANTHER" id="PTHR23429:SF0">
    <property type="entry name" value="GLUCOSE-6-PHOSPHATE 1-DEHYDROGENASE"/>
    <property type="match status" value="1"/>
</dbReference>
<evidence type="ECO:0000256" key="6">
    <source>
        <dbReference type="ARBA" id="ARBA00023277"/>
    </source>
</evidence>
<dbReference type="SUPFAM" id="SSF55347">
    <property type="entry name" value="Glyceraldehyde-3-phosphate dehydrogenase-like, C-terminal domain"/>
    <property type="match status" value="1"/>
</dbReference>
<dbReference type="Pfam" id="PF02781">
    <property type="entry name" value="G6PD_C"/>
    <property type="match status" value="1"/>
</dbReference>
<gene>
    <name evidence="7 10" type="primary">zwf</name>
    <name evidence="10" type="ORF">ACFPJ6_08830</name>
</gene>
<dbReference type="InterPro" id="IPR036291">
    <property type="entry name" value="NAD(P)-bd_dom_sf"/>
</dbReference>
<dbReference type="PIRSF" id="PIRSF000110">
    <property type="entry name" value="G6PD"/>
    <property type="match status" value="1"/>
</dbReference>
<comment type="function">
    <text evidence="7">Catalyzes the oxidation of glucose 6-phosphate to 6-phosphogluconolactone.</text>
</comment>
<feature type="binding site" evidence="7">
    <location>
        <position position="225"/>
    </location>
    <ligand>
        <name>substrate</name>
    </ligand>
</feature>
<keyword evidence="4 7" id="KW-0521">NADP</keyword>
<comment type="catalytic activity">
    <reaction evidence="7">
        <text>D-glucose 6-phosphate + NADP(+) = 6-phospho-D-glucono-1,5-lactone + NADPH + H(+)</text>
        <dbReference type="Rhea" id="RHEA:15841"/>
        <dbReference type="ChEBI" id="CHEBI:15378"/>
        <dbReference type="ChEBI" id="CHEBI:57783"/>
        <dbReference type="ChEBI" id="CHEBI:57955"/>
        <dbReference type="ChEBI" id="CHEBI:58349"/>
        <dbReference type="ChEBI" id="CHEBI:61548"/>
        <dbReference type="EC" id="1.1.1.49"/>
    </reaction>
</comment>
<feature type="binding site" evidence="7">
    <location>
        <position position="206"/>
    </location>
    <ligand>
        <name>substrate</name>
    </ligand>
</feature>
<comment type="similarity">
    <text evidence="2 7">Belongs to the glucose-6-phosphate dehydrogenase family.</text>
</comment>
<dbReference type="NCBIfam" id="TIGR00871">
    <property type="entry name" value="zwf"/>
    <property type="match status" value="1"/>
</dbReference>
<sequence>MTRSDALVLFGATGDLAFKKLFPALYELQAKGRLGVPVIGVALSEGDDETLRARARDSVRTHGRRDPDPEQLDALCAALRYVQGDYLKDDTYTRLCERLEGAEHPAHYLAIPPALFPTVVKELAEHDLDTGARVIIEKPFGRDLASACELNAAIATVFAEDQVFRIDHFLGKETVENLLTFRFANSLFEPVWNRDHVASVQITMAESFGVAGRGAFYDSVGAVRDVVQNHLLQILCVLAMEPPAGGGADPLRDEKLKVLRATRPVTPDDVVYGQFDGYLDEDGVKPDSQVETYAALRLSIDSWRWSGVPWFIRTGKMLASTALEAVVELKPTPTLLFAGEAAPRPHPNLIRFRLGGSGGVSVSIEAKRPGKTFATKPVDLRVDFEPSLGESDDAYERLLDDILDGNQRRFARQDTVEEAWRVVEPLISASIPVYGYAPGSTGPNEAGRLLESGLHWYDPR</sequence>
<evidence type="ECO:0000256" key="2">
    <source>
        <dbReference type="ARBA" id="ARBA00009975"/>
    </source>
</evidence>
<dbReference type="EC" id="1.1.1.49" evidence="7"/>
<dbReference type="PRINTS" id="PR00079">
    <property type="entry name" value="G6PDHDRGNASE"/>
</dbReference>
<dbReference type="InterPro" id="IPR022675">
    <property type="entry name" value="G6P_DH_C"/>
</dbReference>
<feature type="binding site" evidence="7">
    <location>
        <position position="316"/>
    </location>
    <ligand>
        <name>substrate</name>
    </ligand>
</feature>
<feature type="binding site" evidence="7">
    <location>
        <position position="138"/>
    </location>
    <ligand>
        <name>NADP(+)</name>
        <dbReference type="ChEBI" id="CHEBI:58349"/>
    </ligand>
</feature>
<comment type="pathway">
    <text evidence="1 7">Carbohydrate degradation; pentose phosphate pathway; D-ribulose 5-phosphate from D-glucose 6-phosphate (oxidative stage): step 1/3.</text>
</comment>
<evidence type="ECO:0000256" key="1">
    <source>
        <dbReference type="ARBA" id="ARBA00004937"/>
    </source>
</evidence>
<evidence type="ECO:0000256" key="3">
    <source>
        <dbReference type="ARBA" id="ARBA00022526"/>
    </source>
</evidence>
<feature type="binding site" evidence="7">
    <location>
        <position position="172"/>
    </location>
    <ligand>
        <name>substrate</name>
    </ligand>
</feature>
<evidence type="ECO:0000313" key="11">
    <source>
        <dbReference type="Proteomes" id="UP001596122"/>
    </source>
</evidence>
<feature type="domain" description="Glucose-6-phosphate dehydrogenase C-terminal" evidence="9">
    <location>
        <begin position="179"/>
        <end position="453"/>
    </location>
</feature>
<keyword evidence="5 7" id="KW-0560">Oxidoreductase</keyword>
<protein>
    <recommendedName>
        <fullName evidence="7">Glucose-6-phosphate 1-dehydrogenase</fullName>
        <shortName evidence="7">G6PD</shortName>
        <ecNumber evidence="7">1.1.1.49</ecNumber>
    </recommendedName>
</protein>
<feature type="binding site" evidence="7">
    <location>
        <position position="168"/>
    </location>
    <ligand>
        <name>substrate</name>
    </ligand>
</feature>
<dbReference type="RefSeq" id="WP_340267455.1">
    <property type="nucleotide sequence ID" value="NZ_JBBEOG010000002.1"/>
</dbReference>
<dbReference type="PANTHER" id="PTHR23429">
    <property type="entry name" value="GLUCOSE-6-PHOSPHATE 1-DEHYDROGENASE G6PD"/>
    <property type="match status" value="1"/>
</dbReference>
<name>A0ABW0GLW6_9MICO</name>
<dbReference type="PROSITE" id="PS00069">
    <property type="entry name" value="G6P_DEHYDROGENASE"/>
    <property type="match status" value="1"/>
</dbReference>
<proteinExistence type="inferred from homology"/>
<evidence type="ECO:0000259" key="9">
    <source>
        <dbReference type="Pfam" id="PF02781"/>
    </source>
</evidence>
<keyword evidence="6 7" id="KW-0119">Carbohydrate metabolism</keyword>
<dbReference type="GO" id="GO:0004345">
    <property type="term" value="F:glucose-6-phosphate dehydrogenase activity"/>
    <property type="evidence" value="ECO:0007669"/>
    <property type="project" value="UniProtKB-EC"/>
</dbReference>
<dbReference type="InterPro" id="IPR019796">
    <property type="entry name" value="G6P_DH_AS"/>
</dbReference>
<keyword evidence="11" id="KW-1185">Reference proteome</keyword>
<dbReference type="InterPro" id="IPR022674">
    <property type="entry name" value="G6P_DH_NAD-bd"/>
</dbReference>
<evidence type="ECO:0000256" key="7">
    <source>
        <dbReference type="HAMAP-Rule" id="MF_00966"/>
    </source>
</evidence>
<keyword evidence="3 7" id="KW-0313">Glucose metabolism</keyword>
<evidence type="ECO:0000313" key="10">
    <source>
        <dbReference type="EMBL" id="MFC5380893.1"/>
    </source>
</evidence>
<dbReference type="Gene3D" id="3.40.50.720">
    <property type="entry name" value="NAD(P)-binding Rossmann-like Domain"/>
    <property type="match status" value="1"/>
</dbReference>
<dbReference type="Proteomes" id="UP001596122">
    <property type="component" value="Unassembled WGS sequence"/>
</dbReference>
<dbReference type="InterPro" id="IPR001282">
    <property type="entry name" value="G6P_DH"/>
</dbReference>
<dbReference type="SUPFAM" id="SSF51735">
    <property type="entry name" value="NAD(P)-binding Rossmann-fold domains"/>
    <property type="match status" value="1"/>
</dbReference>
<evidence type="ECO:0000256" key="4">
    <source>
        <dbReference type="ARBA" id="ARBA00022857"/>
    </source>
</evidence>
<feature type="active site" description="Proton acceptor" evidence="7">
    <location>
        <position position="230"/>
    </location>
</feature>
<dbReference type="Pfam" id="PF00479">
    <property type="entry name" value="G6PD_N"/>
    <property type="match status" value="1"/>
</dbReference>
<dbReference type="EMBL" id="JBHSLD010000007">
    <property type="protein sequence ID" value="MFC5380893.1"/>
    <property type="molecule type" value="Genomic_DNA"/>
</dbReference>
<evidence type="ECO:0000259" key="8">
    <source>
        <dbReference type="Pfam" id="PF00479"/>
    </source>
</evidence>
<evidence type="ECO:0000256" key="5">
    <source>
        <dbReference type="ARBA" id="ARBA00023002"/>
    </source>
</evidence>
<feature type="domain" description="Glucose-6-phosphate dehydrogenase NAD-binding" evidence="8">
    <location>
        <begin position="8"/>
        <end position="177"/>
    </location>
</feature>
<dbReference type="NCBIfam" id="NF009492">
    <property type="entry name" value="PRK12853.1-3"/>
    <property type="match status" value="1"/>
</dbReference>
<dbReference type="HAMAP" id="MF_00966">
    <property type="entry name" value="G6PD"/>
    <property type="match status" value="1"/>
</dbReference>
<dbReference type="Gene3D" id="3.30.360.10">
    <property type="entry name" value="Dihydrodipicolinate Reductase, domain 2"/>
    <property type="match status" value="1"/>
</dbReference>
<accession>A0ABW0GLW6</accession>
<reference evidence="11" key="1">
    <citation type="journal article" date="2019" name="Int. J. Syst. Evol. Microbiol.">
        <title>The Global Catalogue of Microorganisms (GCM) 10K type strain sequencing project: providing services to taxonomists for standard genome sequencing and annotation.</title>
        <authorList>
            <consortium name="The Broad Institute Genomics Platform"/>
            <consortium name="The Broad Institute Genome Sequencing Center for Infectious Disease"/>
            <person name="Wu L."/>
            <person name="Ma J."/>
        </authorList>
    </citation>
    <scope>NUCLEOTIDE SEQUENCE [LARGE SCALE GENOMIC DNA]</scope>
    <source>
        <strain evidence="11">CCUG 43114</strain>
    </source>
</reference>
<comment type="caution">
    <text evidence="10">The sequence shown here is derived from an EMBL/GenBank/DDBJ whole genome shotgun (WGS) entry which is preliminary data.</text>
</comment>
<organism evidence="10 11">
    <name type="scientific">Aquipuribacter nitratireducens</name>
    <dbReference type="NCBI Taxonomy" id="650104"/>
    <lineage>
        <taxon>Bacteria</taxon>
        <taxon>Bacillati</taxon>
        <taxon>Actinomycetota</taxon>
        <taxon>Actinomycetes</taxon>
        <taxon>Micrococcales</taxon>
        <taxon>Intrasporangiaceae</taxon>
        <taxon>Aquipuribacter</taxon>
    </lineage>
</organism>
<comment type="caution">
    <text evidence="7">Lacks conserved residue(s) required for the propagation of feature annotation.</text>
</comment>